<evidence type="ECO:0000313" key="2">
    <source>
        <dbReference type="Proteomes" id="UP000789920"/>
    </source>
</evidence>
<accession>A0ACA9RN68</accession>
<dbReference type="Proteomes" id="UP000789920">
    <property type="component" value="Unassembled WGS sequence"/>
</dbReference>
<sequence length="265" mass="33533">EYIKHELEDNGNVKITCPEDGCNEILNQKDIKEFASEETFRRYERFLLNLALSQIPTFQWCLNPKCGSGQDHYQENVPIMVCNLCGQKSCVVHGLPIDIECEQCREQEDERRQQEEQHRQRDEERIRREEEERRRQEEEERRRREEEERRRREEEERRRREEEERRRREEEERRRREEEERRRREEEERRRQEEERRRQEEERKRQEEERRRQEEERRRQEEERRRQEEEQRLATLRNAENASESYVTQFKQCPKCKSRIEKNGG</sequence>
<comment type="caution">
    <text evidence="1">The sequence shown here is derived from an EMBL/GenBank/DDBJ whole genome shotgun (WGS) entry which is preliminary data.</text>
</comment>
<gene>
    <name evidence="1" type="ORF">RPERSI_LOCUS20856</name>
</gene>
<proteinExistence type="predicted"/>
<feature type="non-terminal residue" evidence="1">
    <location>
        <position position="1"/>
    </location>
</feature>
<evidence type="ECO:0000313" key="1">
    <source>
        <dbReference type="EMBL" id="CAG8800145.1"/>
    </source>
</evidence>
<name>A0ACA9RN68_9GLOM</name>
<keyword evidence="2" id="KW-1185">Reference proteome</keyword>
<organism evidence="1 2">
    <name type="scientific">Racocetra persica</name>
    <dbReference type="NCBI Taxonomy" id="160502"/>
    <lineage>
        <taxon>Eukaryota</taxon>
        <taxon>Fungi</taxon>
        <taxon>Fungi incertae sedis</taxon>
        <taxon>Mucoromycota</taxon>
        <taxon>Glomeromycotina</taxon>
        <taxon>Glomeromycetes</taxon>
        <taxon>Diversisporales</taxon>
        <taxon>Gigasporaceae</taxon>
        <taxon>Racocetra</taxon>
    </lineage>
</organism>
<reference evidence="1" key="1">
    <citation type="submission" date="2021-06" db="EMBL/GenBank/DDBJ databases">
        <authorList>
            <person name="Kallberg Y."/>
            <person name="Tangrot J."/>
            <person name="Rosling A."/>
        </authorList>
    </citation>
    <scope>NUCLEOTIDE SEQUENCE</scope>
    <source>
        <strain evidence="1">MA461A</strain>
    </source>
</reference>
<protein>
    <submittedName>
        <fullName evidence="1">6582_t:CDS:1</fullName>
    </submittedName>
</protein>
<dbReference type="EMBL" id="CAJVQC010059830">
    <property type="protein sequence ID" value="CAG8800145.1"/>
    <property type="molecule type" value="Genomic_DNA"/>
</dbReference>
<feature type="non-terminal residue" evidence="1">
    <location>
        <position position="265"/>
    </location>
</feature>